<comment type="cofactor">
    <cofactor evidence="1">
        <name>Mg(2+)</name>
        <dbReference type="ChEBI" id="CHEBI:18420"/>
    </cofactor>
</comment>
<dbReference type="AlphaFoldDB" id="A0A2P6RC39"/>
<evidence type="ECO:0000256" key="4">
    <source>
        <dbReference type="ARBA" id="ARBA00023239"/>
    </source>
</evidence>
<protein>
    <submittedName>
        <fullName evidence="7">Putative (-)-alpha-pinene synthase</fullName>
        <ecNumber evidence="7">4.2.3.119</ecNumber>
    </submittedName>
</protein>
<feature type="domain" description="Terpene synthase N-terminal" evidence="5">
    <location>
        <begin position="30"/>
        <end position="203"/>
    </location>
</feature>
<organism evidence="7 8">
    <name type="scientific">Rosa chinensis</name>
    <name type="common">China rose</name>
    <dbReference type="NCBI Taxonomy" id="74649"/>
    <lineage>
        <taxon>Eukaryota</taxon>
        <taxon>Viridiplantae</taxon>
        <taxon>Streptophyta</taxon>
        <taxon>Embryophyta</taxon>
        <taxon>Tracheophyta</taxon>
        <taxon>Spermatophyta</taxon>
        <taxon>Magnoliopsida</taxon>
        <taxon>eudicotyledons</taxon>
        <taxon>Gunneridae</taxon>
        <taxon>Pentapetalae</taxon>
        <taxon>rosids</taxon>
        <taxon>fabids</taxon>
        <taxon>Rosales</taxon>
        <taxon>Rosaceae</taxon>
        <taxon>Rosoideae</taxon>
        <taxon>Rosoideae incertae sedis</taxon>
        <taxon>Rosa</taxon>
    </lineage>
</organism>
<dbReference type="Gene3D" id="1.50.10.130">
    <property type="entry name" value="Terpene synthase, N-terminal domain"/>
    <property type="match status" value="1"/>
</dbReference>
<dbReference type="SUPFAM" id="SSF48239">
    <property type="entry name" value="Terpenoid cyclases/Protein prenyltransferases"/>
    <property type="match status" value="1"/>
</dbReference>
<evidence type="ECO:0000256" key="1">
    <source>
        <dbReference type="ARBA" id="ARBA00001946"/>
    </source>
</evidence>
<dbReference type="GO" id="GO:0000287">
    <property type="term" value="F:magnesium ion binding"/>
    <property type="evidence" value="ECO:0007669"/>
    <property type="project" value="InterPro"/>
</dbReference>
<evidence type="ECO:0000256" key="3">
    <source>
        <dbReference type="ARBA" id="ARBA00022842"/>
    </source>
</evidence>
<evidence type="ECO:0000259" key="5">
    <source>
        <dbReference type="Pfam" id="PF01397"/>
    </source>
</evidence>
<dbReference type="InterPro" id="IPR001906">
    <property type="entry name" value="Terpene_synth_N"/>
</dbReference>
<dbReference type="Gene3D" id="1.10.600.10">
    <property type="entry name" value="Farnesyl Diphosphate Synthase"/>
    <property type="match status" value="1"/>
</dbReference>
<dbReference type="Pfam" id="PF03936">
    <property type="entry name" value="Terpene_synth_C"/>
    <property type="match status" value="1"/>
</dbReference>
<dbReference type="InterPro" id="IPR044814">
    <property type="entry name" value="Terpene_cyclase_plant_C1"/>
</dbReference>
<sequence>MSIRTFLSLQTPQIPQPDIVRRTTNFQPSIWGDRFINYASQDNNITAGLWKQQVDQLKVVVRRDVFRNAAGNFSTQMKSIDAMQRLGIAYHFETEIEQAFEHMHDTYVQDGDLYDVALGFRLLRQHGYNVSSDVFDKFKDANGNFKEGLTANTAGMLSFYEATHLRMHGEDTLEDAVFFTTTHLESSATHVSHPLAAEITQALERPLRKSPERLCARRYMSILQDNPKSLHHEVVALLKLAKLDFNLVQSLHKRELNEISRWWKELDFERELPFARNRIVELYFWIVGVFFEPQYASGRKFLTKVIALGSALDDIYDAYGTFEELEIFTEAIQRWDVNCIDELPDYMKIFYRRLLNICSEICCES</sequence>
<dbReference type="Pfam" id="PF01397">
    <property type="entry name" value="Terpene_synth"/>
    <property type="match status" value="1"/>
</dbReference>
<dbReference type="InterPro" id="IPR005630">
    <property type="entry name" value="Terpene_synthase_metal-bd"/>
</dbReference>
<evidence type="ECO:0000259" key="6">
    <source>
        <dbReference type="Pfam" id="PF03936"/>
    </source>
</evidence>
<feature type="domain" description="Terpene synthase metal-binding" evidence="6">
    <location>
        <begin position="264"/>
        <end position="361"/>
    </location>
</feature>
<evidence type="ECO:0000313" key="7">
    <source>
        <dbReference type="EMBL" id="PRQ43970.1"/>
    </source>
</evidence>
<dbReference type="EC" id="4.2.3.119" evidence="7"/>
<reference evidence="7 8" key="1">
    <citation type="journal article" date="2018" name="Nat. Genet.">
        <title>The Rosa genome provides new insights in the design of modern roses.</title>
        <authorList>
            <person name="Bendahmane M."/>
        </authorList>
    </citation>
    <scope>NUCLEOTIDE SEQUENCE [LARGE SCALE GENOMIC DNA]</scope>
    <source>
        <strain evidence="8">cv. Old Blush</strain>
    </source>
</reference>
<dbReference type="FunFam" id="1.50.10.130:FF:000001">
    <property type="entry name" value="Isoprene synthase, chloroplastic"/>
    <property type="match status" value="1"/>
</dbReference>
<keyword evidence="8" id="KW-1185">Reference proteome</keyword>
<dbReference type="InterPro" id="IPR036965">
    <property type="entry name" value="Terpene_synth_N_sf"/>
</dbReference>
<dbReference type="PANTHER" id="PTHR31225">
    <property type="entry name" value="OS04G0344100 PROTEIN-RELATED"/>
    <property type="match status" value="1"/>
</dbReference>
<dbReference type="PANTHER" id="PTHR31225:SF251">
    <property type="entry name" value="(-)-GERMACRENE D SYNTHASE-LIKE ISOFORM X2"/>
    <property type="match status" value="1"/>
</dbReference>
<keyword evidence="2" id="KW-0479">Metal-binding</keyword>
<dbReference type="CDD" id="cd00684">
    <property type="entry name" value="Terpene_cyclase_plant_C1"/>
    <property type="match status" value="1"/>
</dbReference>
<gene>
    <name evidence="7" type="ORF">RchiOBHm_Chr3g0474051</name>
</gene>
<dbReference type="EMBL" id="PDCK01000041">
    <property type="protein sequence ID" value="PRQ43970.1"/>
    <property type="molecule type" value="Genomic_DNA"/>
</dbReference>
<dbReference type="GO" id="GO:0050550">
    <property type="term" value="F:pinene synthase activity"/>
    <property type="evidence" value="ECO:0007669"/>
    <property type="project" value="UniProtKB-EC"/>
</dbReference>
<dbReference type="OrthoDB" id="1877784at2759"/>
<dbReference type="STRING" id="74649.A0A2P6RC39"/>
<dbReference type="OMA" id="NICSEIC"/>
<dbReference type="SMR" id="A0A2P6RC39"/>
<proteinExistence type="predicted"/>
<evidence type="ECO:0000256" key="2">
    <source>
        <dbReference type="ARBA" id="ARBA00022723"/>
    </source>
</evidence>
<name>A0A2P6RC39_ROSCH</name>
<keyword evidence="3" id="KW-0460">Magnesium</keyword>
<accession>A0A2P6RC39</accession>
<dbReference type="InterPro" id="IPR008949">
    <property type="entry name" value="Isoprenoid_synthase_dom_sf"/>
</dbReference>
<dbReference type="SUPFAM" id="SSF48576">
    <property type="entry name" value="Terpenoid synthases"/>
    <property type="match status" value="1"/>
</dbReference>
<evidence type="ECO:0000313" key="8">
    <source>
        <dbReference type="Proteomes" id="UP000238479"/>
    </source>
</evidence>
<dbReference type="Proteomes" id="UP000238479">
    <property type="component" value="Chromosome 3"/>
</dbReference>
<dbReference type="GO" id="GO:0016102">
    <property type="term" value="P:diterpenoid biosynthetic process"/>
    <property type="evidence" value="ECO:0007669"/>
    <property type="project" value="InterPro"/>
</dbReference>
<dbReference type="InterPro" id="IPR008930">
    <property type="entry name" value="Terpenoid_cyclase/PrenylTrfase"/>
</dbReference>
<comment type="caution">
    <text evidence="7">The sequence shown here is derived from an EMBL/GenBank/DDBJ whole genome shotgun (WGS) entry which is preliminary data.</text>
</comment>
<keyword evidence="4 7" id="KW-0456">Lyase</keyword>
<dbReference type="InterPro" id="IPR050148">
    <property type="entry name" value="Terpene_synthase-like"/>
</dbReference>
<dbReference type="Gramene" id="PRQ43970">
    <property type="protein sequence ID" value="PRQ43970"/>
    <property type="gene ID" value="RchiOBHm_Chr3g0474051"/>
</dbReference>